<name>A0A1S3YHA8_TOBAC</name>
<dbReference type="GO" id="GO:0005634">
    <property type="term" value="C:nucleus"/>
    <property type="evidence" value="ECO:0000318"/>
    <property type="project" value="GO_Central"/>
</dbReference>
<dbReference type="SMART" id="SM00614">
    <property type="entry name" value="ZnF_BED"/>
    <property type="match status" value="1"/>
</dbReference>
<sequence length="117" mass="13789">MSERLRNLRTNERLLTQKLRDRLSSVRCHHSPVRSPYRLSTLQIKTSTGSSAIMLRAPKVRSDIWDLFEVKEDNGEVRKVEYKHCGQVYNVHPKRNGTSFLRKHIRRCLERLPGVHI</sequence>
<evidence type="ECO:0000313" key="1">
    <source>
        <dbReference type="RefSeq" id="XP_016451500.1"/>
    </source>
</evidence>
<dbReference type="RefSeq" id="XP_016451500.1">
    <property type="nucleotide sequence ID" value="XM_016596014.1"/>
</dbReference>
<accession>A0A1S3YHA8</accession>
<proteinExistence type="predicted"/>
<dbReference type="PANTHER" id="PTHR34396:SF25">
    <property type="entry name" value="BOUNDARY ELEMENT ASSOCIATED FACTOR"/>
    <property type="match status" value="1"/>
</dbReference>
<gene>
    <name evidence="1" type="primary">LOC107776163</name>
</gene>
<dbReference type="InterPro" id="IPR053031">
    <property type="entry name" value="Cuticle_assoc_protein"/>
</dbReference>
<dbReference type="PaxDb" id="4097-A0A1S3YHA8"/>
<dbReference type="AlphaFoldDB" id="A0A1S3YHA8"/>
<reference evidence="1" key="1">
    <citation type="submission" date="2025-08" db="UniProtKB">
        <authorList>
            <consortium name="RefSeq"/>
        </authorList>
    </citation>
    <scope>IDENTIFICATION</scope>
</reference>
<dbReference type="PANTHER" id="PTHR34396">
    <property type="entry name" value="OS03G0264950 PROTEIN-RELATED"/>
    <property type="match status" value="1"/>
</dbReference>
<organism evidence="1">
    <name type="scientific">Nicotiana tabacum</name>
    <name type="common">Common tobacco</name>
    <dbReference type="NCBI Taxonomy" id="4097"/>
    <lineage>
        <taxon>Eukaryota</taxon>
        <taxon>Viridiplantae</taxon>
        <taxon>Streptophyta</taxon>
        <taxon>Embryophyta</taxon>
        <taxon>Tracheophyta</taxon>
        <taxon>Spermatophyta</taxon>
        <taxon>Magnoliopsida</taxon>
        <taxon>eudicotyledons</taxon>
        <taxon>Gunneridae</taxon>
        <taxon>Pentapetalae</taxon>
        <taxon>asterids</taxon>
        <taxon>lamiids</taxon>
        <taxon>Solanales</taxon>
        <taxon>Solanaceae</taxon>
        <taxon>Nicotianoideae</taxon>
        <taxon>Nicotianeae</taxon>
        <taxon>Nicotiana</taxon>
    </lineage>
</organism>
<dbReference type="GO" id="GO:0006357">
    <property type="term" value="P:regulation of transcription by RNA polymerase II"/>
    <property type="evidence" value="ECO:0000318"/>
    <property type="project" value="GO_Central"/>
</dbReference>
<protein>
    <submittedName>
        <fullName evidence="1">Uncharacterized protein</fullName>
    </submittedName>
</protein>
<dbReference type="KEGG" id="nta:107776163"/>